<protein>
    <submittedName>
        <fullName evidence="2">Helix-turn-helix transcriptional regulator</fullName>
    </submittedName>
</protein>
<dbReference type="Pfam" id="PF01381">
    <property type="entry name" value="HTH_3"/>
    <property type="match status" value="1"/>
</dbReference>
<dbReference type="EMBL" id="VJMF01000024">
    <property type="protein sequence ID" value="TRL36114.1"/>
    <property type="molecule type" value="Genomic_DNA"/>
</dbReference>
<dbReference type="Gene3D" id="1.10.260.40">
    <property type="entry name" value="lambda repressor-like DNA-binding domains"/>
    <property type="match status" value="1"/>
</dbReference>
<dbReference type="PROSITE" id="PS50943">
    <property type="entry name" value="HTH_CROC1"/>
    <property type="match status" value="1"/>
</dbReference>
<evidence type="ECO:0000313" key="2">
    <source>
        <dbReference type="EMBL" id="TRL36114.1"/>
    </source>
</evidence>
<evidence type="ECO:0000313" key="3">
    <source>
        <dbReference type="Proteomes" id="UP000316781"/>
    </source>
</evidence>
<dbReference type="CDD" id="cd00093">
    <property type="entry name" value="HTH_XRE"/>
    <property type="match status" value="1"/>
</dbReference>
<name>A0A549T2R0_METSR</name>
<dbReference type="InterPro" id="IPR001387">
    <property type="entry name" value="Cro/C1-type_HTH"/>
</dbReference>
<dbReference type="RefSeq" id="WP_142862293.1">
    <property type="nucleotide sequence ID" value="NZ_VJMF01000024.1"/>
</dbReference>
<gene>
    <name evidence="2" type="ORF">FM996_06235</name>
</gene>
<dbReference type="SMART" id="SM00530">
    <property type="entry name" value="HTH_XRE"/>
    <property type="match status" value="1"/>
</dbReference>
<dbReference type="Proteomes" id="UP000316781">
    <property type="component" value="Unassembled WGS sequence"/>
</dbReference>
<reference evidence="2 3" key="1">
    <citation type="submission" date="2019-07" db="EMBL/GenBank/DDBJ databases">
        <title>Ln-dependent methylotrophs.</title>
        <authorList>
            <person name="Tani A."/>
        </authorList>
    </citation>
    <scope>NUCLEOTIDE SEQUENCE [LARGE SCALE GENOMIC DNA]</scope>
    <source>
        <strain evidence="2 3">SM89A</strain>
    </source>
</reference>
<dbReference type="AlphaFoldDB" id="A0A549T2R0"/>
<accession>A0A549T2R0</accession>
<comment type="caution">
    <text evidence="2">The sequence shown here is derived from an EMBL/GenBank/DDBJ whole genome shotgun (WGS) entry which is preliminary data.</text>
</comment>
<feature type="domain" description="HTH cro/C1-type" evidence="1">
    <location>
        <begin position="74"/>
        <end position="126"/>
    </location>
</feature>
<dbReference type="SUPFAM" id="SSF47413">
    <property type="entry name" value="lambda repressor-like DNA-binding domains"/>
    <property type="match status" value="1"/>
</dbReference>
<organism evidence="2 3">
    <name type="scientific">Methylosinus sporium</name>
    <dbReference type="NCBI Taxonomy" id="428"/>
    <lineage>
        <taxon>Bacteria</taxon>
        <taxon>Pseudomonadati</taxon>
        <taxon>Pseudomonadota</taxon>
        <taxon>Alphaproteobacteria</taxon>
        <taxon>Hyphomicrobiales</taxon>
        <taxon>Methylocystaceae</taxon>
        <taxon>Methylosinus</taxon>
    </lineage>
</organism>
<dbReference type="GO" id="GO:0003677">
    <property type="term" value="F:DNA binding"/>
    <property type="evidence" value="ECO:0007669"/>
    <property type="project" value="InterPro"/>
</dbReference>
<dbReference type="InterPro" id="IPR010982">
    <property type="entry name" value="Lambda_DNA-bd_dom_sf"/>
</dbReference>
<evidence type="ECO:0000259" key="1">
    <source>
        <dbReference type="PROSITE" id="PS50943"/>
    </source>
</evidence>
<sequence>MKAQFITTPNGEELAILPRADYEALVAAAADAEEDAADAAIYDACKAASANDPNSVLPAEVSAFMLRGERLATAIRKWRGLTQQDVAAKLGMAQGTLSDIENGRHRTAANTVRALAKIYGVPEDWLMAVIGPLEAQPGALT</sequence>
<proteinExistence type="predicted"/>